<gene>
    <name evidence="2" type="ORF">GCM10009830_05110</name>
</gene>
<name>A0ABN2G024_9ACTN</name>
<sequence length="387" mass="41735">MSSTTIRYSGVPENSHSRRLDFGADTASGLAADAASYSRQAPDDRYDRRPETDLTLKWRKRLRALADTDAASASGTHVASGSEGPARPGPGPFGSPGWYPDLRTGRHRRGEAPDPIPRPDHEEGRPGTSVPSPPQDPQPPRGFSSPLREQDRGDLSWSLDEECCGVPQSSEGQRGGSSRAPEEERGAASRPSEDQGGASSRSWREPGGADIRRESSGRLGRPSPSPSHRTTAEPRSAEAPVAPHRFDKLREDAWVRFLEKSAPLAAAHHTTRTGVRRDGNPSAGRLRRLILTVAGMIKYRGTARVATEPEWHVTSRADRSGSRITAPAAGESPNSAVLRLSTERPSIPRPRDLWGRTETALRTARFAQAVRGAARARSELAGGAAWA</sequence>
<feature type="compositionally biased region" description="Low complexity" evidence="1">
    <location>
        <begin position="23"/>
        <end position="36"/>
    </location>
</feature>
<comment type="caution">
    <text evidence="2">The sequence shown here is derived from an EMBL/GenBank/DDBJ whole genome shotgun (WGS) entry which is preliminary data.</text>
</comment>
<feature type="compositionally biased region" description="Basic and acidic residues" evidence="1">
    <location>
        <begin position="180"/>
        <end position="193"/>
    </location>
</feature>
<dbReference type="Proteomes" id="UP001499851">
    <property type="component" value="Unassembled WGS sequence"/>
</dbReference>
<feature type="region of interest" description="Disordered" evidence="1">
    <location>
        <begin position="1"/>
        <end position="244"/>
    </location>
</feature>
<keyword evidence="3" id="KW-1185">Reference proteome</keyword>
<evidence type="ECO:0000313" key="3">
    <source>
        <dbReference type="Proteomes" id="UP001499851"/>
    </source>
</evidence>
<evidence type="ECO:0000313" key="2">
    <source>
        <dbReference type="EMBL" id="GAA1662794.1"/>
    </source>
</evidence>
<evidence type="ECO:0000256" key="1">
    <source>
        <dbReference type="SAM" id="MobiDB-lite"/>
    </source>
</evidence>
<accession>A0ABN2G024</accession>
<feature type="compositionally biased region" description="Basic and acidic residues" evidence="1">
    <location>
        <begin position="41"/>
        <end position="56"/>
    </location>
</feature>
<reference evidence="2 3" key="1">
    <citation type="journal article" date="2019" name="Int. J. Syst. Evol. Microbiol.">
        <title>The Global Catalogue of Microorganisms (GCM) 10K type strain sequencing project: providing services to taxonomists for standard genome sequencing and annotation.</title>
        <authorList>
            <consortium name="The Broad Institute Genomics Platform"/>
            <consortium name="The Broad Institute Genome Sequencing Center for Infectious Disease"/>
            <person name="Wu L."/>
            <person name="Ma J."/>
        </authorList>
    </citation>
    <scope>NUCLEOTIDE SEQUENCE [LARGE SCALE GENOMIC DNA]</scope>
    <source>
        <strain evidence="2 3">JCM 16001</strain>
    </source>
</reference>
<protein>
    <submittedName>
        <fullName evidence="2">Uncharacterized protein</fullName>
    </submittedName>
</protein>
<dbReference type="EMBL" id="BAAAQF010000002">
    <property type="protein sequence ID" value="GAA1662794.1"/>
    <property type="molecule type" value="Genomic_DNA"/>
</dbReference>
<organism evidence="2 3">
    <name type="scientific">Glycomyces endophyticus</name>
    <dbReference type="NCBI Taxonomy" id="480996"/>
    <lineage>
        <taxon>Bacteria</taxon>
        <taxon>Bacillati</taxon>
        <taxon>Actinomycetota</taxon>
        <taxon>Actinomycetes</taxon>
        <taxon>Glycomycetales</taxon>
        <taxon>Glycomycetaceae</taxon>
        <taxon>Glycomyces</taxon>
    </lineage>
</organism>
<feature type="compositionally biased region" description="Low complexity" evidence="1">
    <location>
        <begin position="168"/>
        <end position="179"/>
    </location>
</feature>
<proteinExistence type="predicted"/>
<feature type="compositionally biased region" description="Pro residues" evidence="1">
    <location>
        <begin position="131"/>
        <end position="140"/>
    </location>
</feature>
<feature type="region of interest" description="Disordered" evidence="1">
    <location>
        <begin position="314"/>
        <end position="334"/>
    </location>
</feature>
<feature type="compositionally biased region" description="Low complexity" evidence="1">
    <location>
        <begin position="217"/>
        <end position="229"/>
    </location>
</feature>